<comment type="caution">
    <text evidence="2">The sequence shown here is derived from an EMBL/GenBank/DDBJ whole genome shotgun (WGS) entry which is preliminary data.</text>
</comment>
<sequence>MSTTDILNILISEIHECVPELIDQPITAETSMTEIGINSMERAEILIATLEAMDLTVPMTSLHGPKNLGELSELLHAKKSEG</sequence>
<dbReference type="SUPFAM" id="SSF47336">
    <property type="entry name" value="ACP-like"/>
    <property type="match status" value="1"/>
</dbReference>
<keyword evidence="3" id="KW-1185">Reference proteome</keyword>
<organism evidence="2 3">
    <name type="scientific">Kordiimonas pumila</name>
    <dbReference type="NCBI Taxonomy" id="2161677"/>
    <lineage>
        <taxon>Bacteria</taxon>
        <taxon>Pseudomonadati</taxon>
        <taxon>Pseudomonadota</taxon>
        <taxon>Alphaproteobacteria</taxon>
        <taxon>Kordiimonadales</taxon>
        <taxon>Kordiimonadaceae</taxon>
        <taxon>Kordiimonas</taxon>
    </lineage>
</organism>
<evidence type="ECO:0000313" key="3">
    <source>
        <dbReference type="Proteomes" id="UP001595444"/>
    </source>
</evidence>
<gene>
    <name evidence="2" type="ORF">ACFOKA_06530</name>
</gene>
<dbReference type="InterPro" id="IPR036736">
    <property type="entry name" value="ACP-like_sf"/>
</dbReference>
<protein>
    <submittedName>
        <fullName evidence="2">Phosphopantetheine-binding protein</fullName>
    </submittedName>
</protein>
<dbReference type="Pfam" id="PF00550">
    <property type="entry name" value="PP-binding"/>
    <property type="match status" value="1"/>
</dbReference>
<evidence type="ECO:0000259" key="1">
    <source>
        <dbReference type="Pfam" id="PF00550"/>
    </source>
</evidence>
<dbReference type="RefSeq" id="WP_194215032.1">
    <property type="nucleotide sequence ID" value="NZ_CP061205.1"/>
</dbReference>
<dbReference type="EMBL" id="JBHRSL010000004">
    <property type="protein sequence ID" value="MFC3051550.1"/>
    <property type="molecule type" value="Genomic_DNA"/>
</dbReference>
<dbReference type="Proteomes" id="UP001595444">
    <property type="component" value="Unassembled WGS sequence"/>
</dbReference>
<proteinExistence type="predicted"/>
<reference evidence="3" key="1">
    <citation type="journal article" date="2019" name="Int. J. Syst. Evol. Microbiol.">
        <title>The Global Catalogue of Microorganisms (GCM) 10K type strain sequencing project: providing services to taxonomists for standard genome sequencing and annotation.</title>
        <authorList>
            <consortium name="The Broad Institute Genomics Platform"/>
            <consortium name="The Broad Institute Genome Sequencing Center for Infectious Disease"/>
            <person name="Wu L."/>
            <person name="Ma J."/>
        </authorList>
    </citation>
    <scope>NUCLEOTIDE SEQUENCE [LARGE SCALE GENOMIC DNA]</scope>
    <source>
        <strain evidence="3">KCTC 62164</strain>
    </source>
</reference>
<accession>A0ABV7D3U5</accession>
<dbReference type="Gene3D" id="1.10.1200.10">
    <property type="entry name" value="ACP-like"/>
    <property type="match status" value="1"/>
</dbReference>
<name>A0ABV7D3U5_9PROT</name>
<feature type="domain" description="Carrier" evidence="1">
    <location>
        <begin position="14"/>
        <end position="75"/>
    </location>
</feature>
<evidence type="ECO:0000313" key="2">
    <source>
        <dbReference type="EMBL" id="MFC3051550.1"/>
    </source>
</evidence>
<dbReference type="InterPro" id="IPR009081">
    <property type="entry name" value="PP-bd_ACP"/>
</dbReference>